<evidence type="ECO:0000313" key="2">
    <source>
        <dbReference type="EMBL" id="KNX36154.1"/>
    </source>
</evidence>
<name>A0A0L6CEN9_9MICO</name>
<evidence type="ECO:0000256" key="1">
    <source>
        <dbReference type="SAM" id="SignalP"/>
    </source>
</evidence>
<feature type="signal peptide" evidence="1">
    <location>
        <begin position="1"/>
        <end position="20"/>
    </location>
</feature>
<sequence>MALAVAGVAWGGLATTGAQAATGSSTQATVSVAPVGTGWTAAIRHEYAADDGMGSLVVVSPQGQTRTLGAVADYERVYDVSADGRHVLTASIGIDEVTATVWDTRTGAASPFTYTFDATWQPMLLAFGGDGLLLSTDAGVQTRSITGGAARSLGLPVKAYTVSPDGSQIFSSKTPGPATVALSSWDASTGDLGWSWVIPAAYADNDTACTVSQQWDAGSSALDCSKIDADGTRASQSFRLGAGGSVSELTPADSAWALATTPRRTAWRHSPESGAACNQFGVLTGVTLSAVPTMPIERCAADYTVSGADSRTAWVVQTTYADIGGQIGESSLKAYDTVTNKVRVLAGSGSPSGGVITDARTVDGHH</sequence>
<dbReference type="SUPFAM" id="SSF82171">
    <property type="entry name" value="DPP6 N-terminal domain-like"/>
    <property type="match status" value="1"/>
</dbReference>
<feature type="chain" id="PRO_5005562805" evidence="1">
    <location>
        <begin position="21"/>
        <end position="366"/>
    </location>
</feature>
<reference evidence="3" key="1">
    <citation type="submission" date="2015-03" db="EMBL/GenBank/DDBJ databases">
        <title>Luteipulveratus halotolerans sp. nov., a novel actinobacterium (Dermacoccaceae) from Sarawak, Malaysia.</title>
        <authorList>
            <person name="Juboi H."/>
            <person name="Basik A."/>
            <person name="Shamsul S.S."/>
            <person name="Arnold P."/>
            <person name="Schmitt E.K."/>
            <person name="Sanglier J.-J."/>
            <person name="Yeo T."/>
        </authorList>
    </citation>
    <scope>NUCLEOTIDE SEQUENCE [LARGE SCALE GENOMIC DNA]</scope>
    <source>
        <strain evidence="3">C296001</strain>
    </source>
</reference>
<comment type="caution">
    <text evidence="2">The sequence shown here is derived from an EMBL/GenBank/DDBJ whole genome shotgun (WGS) entry which is preliminary data.</text>
</comment>
<keyword evidence="1" id="KW-0732">Signal</keyword>
<keyword evidence="3" id="KW-1185">Reference proteome</keyword>
<evidence type="ECO:0000313" key="3">
    <source>
        <dbReference type="Proteomes" id="UP000037397"/>
    </source>
</evidence>
<organism evidence="2 3">
    <name type="scientific">Luteipulveratus halotolerans</name>
    <dbReference type="NCBI Taxonomy" id="1631356"/>
    <lineage>
        <taxon>Bacteria</taxon>
        <taxon>Bacillati</taxon>
        <taxon>Actinomycetota</taxon>
        <taxon>Actinomycetes</taxon>
        <taxon>Micrococcales</taxon>
        <taxon>Dermacoccaceae</taxon>
        <taxon>Luteipulveratus</taxon>
    </lineage>
</organism>
<dbReference type="AlphaFoldDB" id="A0A0L6CEN9"/>
<dbReference type="Proteomes" id="UP000037397">
    <property type="component" value="Unassembled WGS sequence"/>
</dbReference>
<dbReference type="STRING" id="1631356.VV01_01705"/>
<dbReference type="PATRIC" id="fig|1631356.3.peg.272"/>
<gene>
    <name evidence="2" type="ORF">VV01_01705</name>
</gene>
<accession>A0A0L6CEN9</accession>
<dbReference type="EMBL" id="LAIR01000002">
    <property type="protein sequence ID" value="KNX36154.1"/>
    <property type="molecule type" value="Genomic_DNA"/>
</dbReference>
<protein>
    <submittedName>
        <fullName evidence="2">Uncharacterized protein</fullName>
    </submittedName>
</protein>
<proteinExistence type="predicted"/>